<dbReference type="InterPro" id="IPR020846">
    <property type="entry name" value="MFS_dom"/>
</dbReference>
<keyword evidence="2" id="KW-0812">Transmembrane</keyword>
<keyword evidence="7" id="KW-1185">Reference proteome</keyword>
<evidence type="ECO:0000259" key="5">
    <source>
        <dbReference type="PROSITE" id="PS50850"/>
    </source>
</evidence>
<evidence type="ECO:0000313" key="7">
    <source>
        <dbReference type="Proteomes" id="UP001501475"/>
    </source>
</evidence>
<comment type="subcellular location">
    <subcellularLocation>
        <location evidence="1">Cell membrane</location>
        <topology evidence="1">Multi-pass membrane protein</topology>
    </subcellularLocation>
</comment>
<dbReference type="PROSITE" id="PS50850">
    <property type="entry name" value="MFS"/>
    <property type="match status" value="1"/>
</dbReference>
<organism evidence="6 7">
    <name type="scientific">Nostocoides vanveenii</name>
    <dbReference type="NCBI Taxonomy" id="330835"/>
    <lineage>
        <taxon>Bacteria</taxon>
        <taxon>Bacillati</taxon>
        <taxon>Actinomycetota</taxon>
        <taxon>Actinomycetes</taxon>
        <taxon>Micrococcales</taxon>
        <taxon>Intrasporangiaceae</taxon>
        <taxon>Nostocoides</taxon>
    </lineage>
</organism>
<dbReference type="InterPro" id="IPR036259">
    <property type="entry name" value="MFS_trans_sf"/>
</dbReference>
<name>A0ABP4XBG9_9MICO</name>
<gene>
    <name evidence="6" type="ORF">GCM10009810_35530</name>
</gene>
<evidence type="ECO:0000256" key="2">
    <source>
        <dbReference type="ARBA" id="ARBA00022692"/>
    </source>
</evidence>
<evidence type="ECO:0000256" key="1">
    <source>
        <dbReference type="ARBA" id="ARBA00004651"/>
    </source>
</evidence>
<comment type="caution">
    <text evidence="6">The sequence shown here is derived from an EMBL/GenBank/DDBJ whole genome shotgun (WGS) entry which is preliminary data.</text>
</comment>
<keyword evidence="4" id="KW-0472">Membrane</keyword>
<reference evidence="7" key="1">
    <citation type="journal article" date="2019" name="Int. J. Syst. Evol. Microbiol.">
        <title>The Global Catalogue of Microorganisms (GCM) 10K type strain sequencing project: providing services to taxonomists for standard genome sequencing and annotation.</title>
        <authorList>
            <consortium name="The Broad Institute Genomics Platform"/>
            <consortium name="The Broad Institute Genome Sequencing Center for Infectious Disease"/>
            <person name="Wu L."/>
            <person name="Ma J."/>
        </authorList>
    </citation>
    <scope>NUCLEOTIDE SEQUENCE [LARGE SCALE GENOMIC DNA]</scope>
    <source>
        <strain evidence="7">JCM 15591</strain>
    </source>
</reference>
<feature type="domain" description="Major facilitator superfamily (MFS) profile" evidence="5">
    <location>
        <begin position="1"/>
        <end position="49"/>
    </location>
</feature>
<accession>A0ABP4XBG9</accession>
<evidence type="ECO:0000256" key="3">
    <source>
        <dbReference type="ARBA" id="ARBA00022989"/>
    </source>
</evidence>
<proteinExistence type="predicted"/>
<evidence type="ECO:0000313" key="6">
    <source>
        <dbReference type="EMBL" id="GAA1775398.1"/>
    </source>
</evidence>
<sequence>MTAYLLTQTVATALAGKFGDLFGRKLVFLTAIVIFVIKGPSARSSECRP</sequence>
<dbReference type="SUPFAM" id="SSF103473">
    <property type="entry name" value="MFS general substrate transporter"/>
    <property type="match status" value="1"/>
</dbReference>
<dbReference type="RefSeq" id="WP_324386985.1">
    <property type="nucleotide sequence ID" value="NZ_BAAAPN010000104.1"/>
</dbReference>
<dbReference type="Gene3D" id="1.20.1720.10">
    <property type="entry name" value="Multidrug resistance protein D"/>
    <property type="match status" value="1"/>
</dbReference>
<keyword evidence="3" id="KW-1133">Transmembrane helix</keyword>
<dbReference type="EMBL" id="BAAAPN010000104">
    <property type="protein sequence ID" value="GAA1775398.1"/>
    <property type="molecule type" value="Genomic_DNA"/>
</dbReference>
<evidence type="ECO:0000256" key="4">
    <source>
        <dbReference type="ARBA" id="ARBA00023136"/>
    </source>
</evidence>
<protein>
    <recommendedName>
        <fullName evidence="5">Major facilitator superfamily (MFS) profile domain-containing protein</fullName>
    </recommendedName>
</protein>
<dbReference type="Proteomes" id="UP001501475">
    <property type="component" value="Unassembled WGS sequence"/>
</dbReference>